<evidence type="ECO:0000313" key="6">
    <source>
        <dbReference type="EMBL" id="CAF1518359.1"/>
    </source>
</evidence>
<dbReference type="UniPathway" id="UPA00109">
    <property type="reaction ID" value="UER00183"/>
</dbReference>
<dbReference type="EC" id="4.1.2.13" evidence="3"/>
<dbReference type="SUPFAM" id="SSF51569">
    <property type="entry name" value="Aldolase"/>
    <property type="match status" value="1"/>
</dbReference>
<reference evidence="6" key="1">
    <citation type="submission" date="2021-02" db="EMBL/GenBank/DDBJ databases">
        <authorList>
            <person name="Nowell W R."/>
        </authorList>
    </citation>
    <scope>NUCLEOTIDE SEQUENCE</scope>
</reference>
<name>A0A815UKF6_9BILA</name>
<dbReference type="EMBL" id="CAJNOO010015491">
    <property type="protein sequence ID" value="CAF1518359.1"/>
    <property type="molecule type" value="Genomic_DNA"/>
</dbReference>
<evidence type="ECO:0000256" key="5">
    <source>
        <dbReference type="ARBA" id="ARBA00023239"/>
    </source>
</evidence>
<sequence>LAADEPADVIETRFSPVNIENNEENRRYYRQLLFRTNECSQYISGIILCHETFHHKTDDDDTPFPRLLKENGIIIGITVDKGMVILGGTDDESKVLCRLKKQKKKRYSMVRLTNYW</sequence>
<dbReference type="AlphaFoldDB" id="A0A815UKF6"/>
<accession>A0A815UKF6</accession>
<feature type="non-terminal residue" evidence="6">
    <location>
        <position position="116"/>
    </location>
</feature>
<dbReference type="OrthoDB" id="36455at2759"/>
<proteinExistence type="inferred from homology"/>
<evidence type="ECO:0000256" key="4">
    <source>
        <dbReference type="ARBA" id="ARBA00023152"/>
    </source>
</evidence>
<dbReference type="GO" id="GO:0006096">
    <property type="term" value="P:glycolytic process"/>
    <property type="evidence" value="ECO:0007669"/>
    <property type="project" value="UniProtKB-UniPathway"/>
</dbReference>
<keyword evidence="4" id="KW-0324">Glycolysis</keyword>
<dbReference type="Gene3D" id="3.20.20.70">
    <property type="entry name" value="Aldolase class I"/>
    <property type="match status" value="1"/>
</dbReference>
<evidence type="ECO:0000313" key="7">
    <source>
        <dbReference type="Proteomes" id="UP000663882"/>
    </source>
</evidence>
<evidence type="ECO:0000256" key="2">
    <source>
        <dbReference type="ARBA" id="ARBA00010387"/>
    </source>
</evidence>
<comment type="similarity">
    <text evidence="2">Belongs to the class I fructose-bisphosphate aldolase family.</text>
</comment>
<organism evidence="6 7">
    <name type="scientific">Rotaria sordida</name>
    <dbReference type="NCBI Taxonomy" id="392033"/>
    <lineage>
        <taxon>Eukaryota</taxon>
        <taxon>Metazoa</taxon>
        <taxon>Spiralia</taxon>
        <taxon>Gnathifera</taxon>
        <taxon>Rotifera</taxon>
        <taxon>Eurotatoria</taxon>
        <taxon>Bdelloidea</taxon>
        <taxon>Philodinida</taxon>
        <taxon>Philodinidae</taxon>
        <taxon>Rotaria</taxon>
    </lineage>
</organism>
<dbReference type="InterPro" id="IPR000741">
    <property type="entry name" value="FBA_I"/>
</dbReference>
<dbReference type="InterPro" id="IPR013785">
    <property type="entry name" value="Aldolase_TIM"/>
</dbReference>
<dbReference type="Pfam" id="PF00274">
    <property type="entry name" value="Glycolytic"/>
    <property type="match status" value="1"/>
</dbReference>
<dbReference type="Proteomes" id="UP000663882">
    <property type="component" value="Unassembled WGS sequence"/>
</dbReference>
<comment type="pathway">
    <text evidence="1">Carbohydrate degradation; glycolysis; D-glyceraldehyde 3-phosphate and glycerone phosphate from D-glucose: step 4/4.</text>
</comment>
<comment type="caution">
    <text evidence="6">The sequence shown here is derived from an EMBL/GenBank/DDBJ whole genome shotgun (WGS) entry which is preliminary data.</text>
</comment>
<evidence type="ECO:0000256" key="1">
    <source>
        <dbReference type="ARBA" id="ARBA00004714"/>
    </source>
</evidence>
<keyword evidence="5" id="KW-0456">Lyase</keyword>
<protein>
    <recommendedName>
        <fullName evidence="3">fructose-bisphosphate aldolase</fullName>
        <ecNumber evidence="3">4.1.2.13</ecNumber>
    </recommendedName>
</protein>
<dbReference type="GO" id="GO:0004332">
    <property type="term" value="F:fructose-bisphosphate aldolase activity"/>
    <property type="evidence" value="ECO:0007669"/>
    <property type="project" value="UniProtKB-EC"/>
</dbReference>
<evidence type="ECO:0000256" key="3">
    <source>
        <dbReference type="ARBA" id="ARBA00013068"/>
    </source>
</evidence>
<dbReference type="PANTHER" id="PTHR11627">
    <property type="entry name" value="FRUCTOSE-BISPHOSPHATE ALDOLASE"/>
    <property type="match status" value="1"/>
</dbReference>
<gene>
    <name evidence="6" type="ORF">RFH988_LOCUS39247</name>
</gene>
<feature type="non-terminal residue" evidence="6">
    <location>
        <position position="1"/>
    </location>
</feature>